<dbReference type="PROSITE" id="PS01229">
    <property type="entry name" value="COF_2"/>
    <property type="match status" value="1"/>
</dbReference>
<keyword evidence="6 8" id="KW-1133">Transmembrane helix</keyword>
<dbReference type="SFLD" id="SFLDF00027">
    <property type="entry name" value="p-type_atpase"/>
    <property type="match status" value="1"/>
</dbReference>
<keyword evidence="4 8" id="KW-0479">Metal-binding</keyword>
<dbReference type="InterPro" id="IPR059000">
    <property type="entry name" value="ATPase_P-type_domA"/>
</dbReference>
<accession>A0A9D2ZR17</accession>
<feature type="transmembrane region" description="Helical" evidence="8">
    <location>
        <begin position="198"/>
        <end position="216"/>
    </location>
</feature>
<evidence type="ECO:0000313" key="11">
    <source>
        <dbReference type="Proteomes" id="UP000823907"/>
    </source>
</evidence>
<dbReference type="InterPro" id="IPR001757">
    <property type="entry name" value="P_typ_ATPase"/>
</dbReference>
<dbReference type="EMBL" id="DWUR01000070">
    <property type="protein sequence ID" value="HJD49297.1"/>
    <property type="molecule type" value="Genomic_DNA"/>
</dbReference>
<dbReference type="InterPro" id="IPR044492">
    <property type="entry name" value="P_typ_ATPase_HD_dom"/>
</dbReference>
<dbReference type="Pfam" id="PF00122">
    <property type="entry name" value="E1-E2_ATPase"/>
    <property type="match status" value="1"/>
</dbReference>
<keyword evidence="8" id="KW-1003">Cell membrane</keyword>
<feature type="transmembrane region" description="Helical" evidence="8">
    <location>
        <begin position="565"/>
        <end position="583"/>
    </location>
</feature>
<dbReference type="InterPro" id="IPR036412">
    <property type="entry name" value="HAD-like_sf"/>
</dbReference>
<proteinExistence type="inferred from homology"/>
<reference evidence="10" key="2">
    <citation type="submission" date="2021-04" db="EMBL/GenBank/DDBJ databases">
        <authorList>
            <person name="Gilroy R."/>
        </authorList>
    </citation>
    <scope>NUCLEOTIDE SEQUENCE</scope>
    <source>
        <strain evidence="10">5925</strain>
    </source>
</reference>
<dbReference type="InterPro" id="IPR027256">
    <property type="entry name" value="P-typ_ATPase_IB"/>
</dbReference>
<dbReference type="NCBIfam" id="TIGR01525">
    <property type="entry name" value="ATPase-IB_hvy"/>
    <property type="match status" value="1"/>
</dbReference>
<dbReference type="SUPFAM" id="SSF81653">
    <property type="entry name" value="Calcium ATPase, transduction domain A"/>
    <property type="match status" value="1"/>
</dbReference>
<feature type="transmembrane region" description="Helical" evidence="8">
    <location>
        <begin position="222"/>
        <end position="248"/>
    </location>
</feature>
<gene>
    <name evidence="10" type="ORF">H9907_04195</name>
</gene>
<evidence type="ECO:0000256" key="6">
    <source>
        <dbReference type="ARBA" id="ARBA00022989"/>
    </source>
</evidence>
<dbReference type="PROSITE" id="PS00154">
    <property type="entry name" value="ATPASE_E1_E2"/>
    <property type="match status" value="1"/>
</dbReference>
<dbReference type="Gene3D" id="3.40.50.1000">
    <property type="entry name" value="HAD superfamily/HAD-like"/>
    <property type="match status" value="1"/>
</dbReference>
<evidence type="ECO:0000256" key="1">
    <source>
        <dbReference type="ARBA" id="ARBA00004651"/>
    </source>
</evidence>
<evidence type="ECO:0000256" key="8">
    <source>
        <dbReference type="RuleBase" id="RU362081"/>
    </source>
</evidence>
<dbReference type="InterPro" id="IPR008250">
    <property type="entry name" value="ATPase_P-typ_transduc_dom_A_sf"/>
</dbReference>
<reference evidence="10" key="1">
    <citation type="journal article" date="2021" name="PeerJ">
        <title>Extensive microbial diversity within the chicken gut microbiome revealed by metagenomics and culture.</title>
        <authorList>
            <person name="Gilroy R."/>
            <person name="Ravi A."/>
            <person name="Getino M."/>
            <person name="Pursley I."/>
            <person name="Horton D.L."/>
            <person name="Alikhan N.F."/>
            <person name="Baker D."/>
            <person name="Gharbi K."/>
            <person name="Hall N."/>
            <person name="Watson M."/>
            <person name="Adriaenssens E.M."/>
            <person name="Foster-Nyarko E."/>
            <person name="Jarju S."/>
            <person name="Secka A."/>
            <person name="Antonio M."/>
            <person name="Oren A."/>
            <person name="Chaudhuri R.R."/>
            <person name="La Ragione R."/>
            <person name="Hildebrand F."/>
            <person name="Pallen M.J."/>
        </authorList>
    </citation>
    <scope>NUCLEOTIDE SEQUENCE</scope>
    <source>
        <strain evidence="10">5925</strain>
    </source>
</reference>
<dbReference type="AlphaFoldDB" id="A0A9D2ZR17"/>
<name>A0A9D2ZR17_9CORY</name>
<dbReference type="CDD" id="cd02079">
    <property type="entry name" value="P-type_ATPase_HM"/>
    <property type="match status" value="1"/>
</dbReference>
<keyword evidence="8" id="KW-0067">ATP-binding</keyword>
<evidence type="ECO:0000259" key="9">
    <source>
        <dbReference type="Pfam" id="PF00122"/>
    </source>
</evidence>
<dbReference type="GO" id="GO:0005886">
    <property type="term" value="C:plasma membrane"/>
    <property type="evidence" value="ECO:0007669"/>
    <property type="project" value="UniProtKB-SubCell"/>
</dbReference>
<dbReference type="FunFam" id="2.70.150.10:FF:000002">
    <property type="entry name" value="Copper-transporting ATPase 1, putative"/>
    <property type="match status" value="1"/>
</dbReference>
<feature type="domain" description="P-type ATPase A" evidence="9">
    <location>
        <begin position="79"/>
        <end position="182"/>
    </location>
</feature>
<protein>
    <submittedName>
        <fullName evidence="10">Cation-translocating P-type ATPase</fullName>
    </submittedName>
</protein>
<dbReference type="InterPro" id="IPR023298">
    <property type="entry name" value="ATPase_P-typ_TM_dom_sf"/>
</dbReference>
<feature type="transmembrane region" description="Helical" evidence="8">
    <location>
        <begin position="538"/>
        <end position="559"/>
    </location>
</feature>
<dbReference type="PANTHER" id="PTHR48085:SF5">
    <property type="entry name" value="CADMIUM_ZINC-TRANSPORTING ATPASE HMA4-RELATED"/>
    <property type="match status" value="1"/>
</dbReference>
<keyword evidence="5" id="KW-1278">Translocase</keyword>
<dbReference type="GO" id="GO:0005524">
    <property type="term" value="F:ATP binding"/>
    <property type="evidence" value="ECO:0007669"/>
    <property type="project" value="UniProtKB-UniRule"/>
</dbReference>
<keyword evidence="8" id="KW-0547">Nucleotide-binding</keyword>
<dbReference type="GO" id="GO:0019829">
    <property type="term" value="F:ATPase-coupled monoatomic cation transmembrane transporter activity"/>
    <property type="evidence" value="ECO:0007669"/>
    <property type="project" value="InterPro"/>
</dbReference>
<dbReference type="Gene3D" id="2.70.150.10">
    <property type="entry name" value="Calcium-transporting ATPase, cytoplasmic transduction domain A"/>
    <property type="match status" value="1"/>
</dbReference>
<dbReference type="NCBIfam" id="TIGR01494">
    <property type="entry name" value="ATPase_P-type"/>
    <property type="match status" value="1"/>
</dbReference>
<keyword evidence="3 8" id="KW-0812">Transmembrane</keyword>
<organism evidence="10 11">
    <name type="scientific">Candidatus Corynebacterium intestinavium</name>
    <dbReference type="NCBI Taxonomy" id="2838531"/>
    <lineage>
        <taxon>Bacteria</taxon>
        <taxon>Bacillati</taxon>
        <taxon>Actinomycetota</taxon>
        <taxon>Actinomycetes</taxon>
        <taxon>Mycobacteriales</taxon>
        <taxon>Corynebacteriaceae</taxon>
        <taxon>Corynebacterium</taxon>
    </lineage>
</organism>
<evidence type="ECO:0000256" key="3">
    <source>
        <dbReference type="ARBA" id="ARBA00022692"/>
    </source>
</evidence>
<dbReference type="InterPro" id="IPR023299">
    <property type="entry name" value="ATPase_P-typ_cyto_dom_N"/>
</dbReference>
<comment type="similarity">
    <text evidence="2 8">Belongs to the cation transport ATPase (P-type) (TC 3.A.3) family. Type IB subfamily.</text>
</comment>
<evidence type="ECO:0000256" key="4">
    <source>
        <dbReference type="ARBA" id="ARBA00022723"/>
    </source>
</evidence>
<comment type="caution">
    <text evidence="10">The sequence shown here is derived from an EMBL/GenBank/DDBJ whole genome shotgun (WGS) entry which is preliminary data.</text>
</comment>
<dbReference type="SFLD" id="SFLDG00002">
    <property type="entry name" value="C1.7:_P-type_atpase_like"/>
    <property type="match status" value="1"/>
</dbReference>
<evidence type="ECO:0000256" key="2">
    <source>
        <dbReference type="ARBA" id="ARBA00006024"/>
    </source>
</evidence>
<dbReference type="PRINTS" id="PR00119">
    <property type="entry name" value="CATATPASE"/>
</dbReference>
<sequence length="588" mass="61004">MLVAALIAGYRIAISAVQALRVKLISIDLLVVTAAVGAVFIDNYWESAAVTFLFALGKALETATLRRTRKALSDLVDQAPMTARVLREGASGPREEVVELWELEPGDVVIVKNGEQVPVDGTIVHGVGGLDEAMITGESIPAEKKDGDQVFAGTWLRSGALRVEAVDIGSDTTLAKIIHRVEDAQDDRAKTQTFLEKFSRWYTPAVMIGAILVGLITRNTELALTLLVIGCPGALVISIPVSIVAGIGRAARDGILIKGGEHLEQAAKVDAVVVDKTGTLTLGRPALTDVRTLPGSRWSEEEILKIAADVESGSEHPLAAAIVEGAVDQGVREAGFVADIQDVDPVVAQGITATVPGVGRVSVGTAELLDDAASGVDAALAAVAELNEQGKTAMIVGVDGAPAGVVAVADEARPEARPAVEALHKAGVKVVMATGDAEPVARNVAAELGIDEFHAGMLPETKVDVVRGLQSEGHTVAMLGDGVNDMPALATAEIGVAMGAAGSPATIETADIALMADRLTRLPQSLTLAKRTARTMRVNIIIALATVLVLLLGVFLGGVTMAVGMLVHEASVLLVIAIAMTLLRPVRT</sequence>
<dbReference type="Proteomes" id="UP000823907">
    <property type="component" value="Unassembled WGS sequence"/>
</dbReference>
<dbReference type="SUPFAM" id="SSF56784">
    <property type="entry name" value="HAD-like"/>
    <property type="match status" value="1"/>
</dbReference>
<dbReference type="Pfam" id="PF00702">
    <property type="entry name" value="Hydrolase"/>
    <property type="match status" value="1"/>
</dbReference>
<comment type="subcellular location">
    <subcellularLocation>
        <location evidence="1">Cell membrane</location>
        <topology evidence="1">Multi-pass membrane protein</topology>
    </subcellularLocation>
</comment>
<dbReference type="SUPFAM" id="SSF81665">
    <property type="entry name" value="Calcium ATPase, transmembrane domain M"/>
    <property type="match status" value="1"/>
</dbReference>
<dbReference type="InterPro" id="IPR018303">
    <property type="entry name" value="ATPase_P-typ_P_site"/>
</dbReference>
<keyword evidence="7 8" id="KW-0472">Membrane</keyword>
<dbReference type="InterPro" id="IPR023214">
    <property type="entry name" value="HAD_sf"/>
</dbReference>
<evidence type="ECO:0000256" key="7">
    <source>
        <dbReference type="ARBA" id="ARBA00023136"/>
    </source>
</evidence>
<dbReference type="GO" id="GO:0016887">
    <property type="term" value="F:ATP hydrolysis activity"/>
    <property type="evidence" value="ECO:0007669"/>
    <property type="project" value="InterPro"/>
</dbReference>
<dbReference type="InterPro" id="IPR051014">
    <property type="entry name" value="Cation_Transport_ATPase_IB"/>
</dbReference>
<dbReference type="PANTHER" id="PTHR48085">
    <property type="entry name" value="CADMIUM/ZINC-TRANSPORTING ATPASE HMA2-RELATED"/>
    <property type="match status" value="1"/>
</dbReference>
<evidence type="ECO:0000256" key="5">
    <source>
        <dbReference type="ARBA" id="ARBA00022967"/>
    </source>
</evidence>
<dbReference type="GO" id="GO:0046872">
    <property type="term" value="F:metal ion binding"/>
    <property type="evidence" value="ECO:0007669"/>
    <property type="project" value="UniProtKB-KW"/>
</dbReference>
<evidence type="ECO:0000313" key="10">
    <source>
        <dbReference type="EMBL" id="HJD49297.1"/>
    </source>
</evidence>
<dbReference type="Gene3D" id="3.40.1110.10">
    <property type="entry name" value="Calcium-transporting ATPase, cytoplasmic domain N"/>
    <property type="match status" value="2"/>
</dbReference>
<dbReference type="SFLD" id="SFLDS00003">
    <property type="entry name" value="Haloacid_Dehalogenase"/>
    <property type="match status" value="1"/>
</dbReference>